<name>A0ABQ5ARG0_9ASTR</name>
<gene>
    <name evidence="3" type="ORF">Tco_0838230</name>
</gene>
<feature type="coiled-coil region" evidence="1">
    <location>
        <begin position="283"/>
        <end position="310"/>
    </location>
</feature>
<feature type="region of interest" description="Disordered" evidence="2">
    <location>
        <begin position="763"/>
        <end position="803"/>
    </location>
</feature>
<reference evidence="3" key="1">
    <citation type="journal article" date="2022" name="Int. J. Mol. Sci.">
        <title>Draft Genome of Tanacetum Coccineum: Genomic Comparison of Closely Related Tanacetum-Family Plants.</title>
        <authorList>
            <person name="Yamashiro T."/>
            <person name="Shiraishi A."/>
            <person name="Nakayama K."/>
            <person name="Satake H."/>
        </authorList>
    </citation>
    <scope>NUCLEOTIDE SEQUENCE</scope>
</reference>
<accession>A0ABQ5ARG0</accession>
<evidence type="ECO:0000256" key="2">
    <source>
        <dbReference type="SAM" id="MobiDB-lite"/>
    </source>
</evidence>
<protein>
    <recommendedName>
        <fullName evidence="5">Gag-Pol polyprotein</fullName>
    </recommendedName>
</protein>
<keyword evidence="1" id="KW-0175">Coiled coil</keyword>
<evidence type="ECO:0008006" key="5">
    <source>
        <dbReference type="Google" id="ProtNLM"/>
    </source>
</evidence>
<reference evidence="3" key="2">
    <citation type="submission" date="2022-01" db="EMBL/GenBank/DDBJ databases">
        <authorList>
            <person name="Yamashiro T."/>
            <person name="Shiraishi A."/>
            <person name="Satake H."/>
            <person name="Nakayama K."/>
        </authorList>
    </citation>
    <scope>NUCLEOTIDE SEQUENCE</scope>
</reference>
<comment type="caution">
    <text evidence="3">The sequence shown here is derived from an EMBL/GenBank/DDBJ whole genome shotgun (WGS) entry which is preliminary data.</text>
</comment>
<evidence type="ECO:0000313" key="3">
    <source>
        <dbReference type="EMBL" id="GJT03768.1"/>
    </source>
</evidence>
<evidence type="ECO:0000313" key="4">
    <source>
        <dbReference type="Proteomes" id="UP001151760"/>
    </source>
</evidence>
<organism evidence="3 4">
    <name type="scientific">Tanacetum coccineum</name>
    <dbReference type="NCBI Taxonomy" id="301880"/>
    <lineage>
        <taxon>Eukaryota</taxon>
        <taxon>Viridiplantae</taxon>
        <taxon>Streptophyta</taxon>
        <taxon>Embryophyta</taxon>
        <taxon>Tracheophyta</taxon>
        <taxon>Spermatophyta</taxon>
        <taxon>Magnoliopsida</taxon>
        <taxon>eudicotyledons</taxon>
        <taxon>Gunneridae</taxon>
        <taxon>Pentapetalae</taxon>
        <taxon>asterids</taxon>
        <taxon>campanulids</taxon>
        <taxon>Asterales</taxon>
        <taxon>Asteraceae</taxon>
        <taxon>Asteroideae</taxon>
        <taxon>Anthemideae</taxon>
        <taxon>Anthemidinae</taxon>
        <taxon>Tanacetum</taxon>
    </lineage>
</organism>
<keyword evidence="4" id="KW-1185">Reference proteome</keyword>
<dbReference type="Proteomes" id="UP001151760">
    <property type="component" value="Unassembled WGS sequence"/>
</dbReference>
<evidence type="ECO:0000256" key="1">
    <source>
        <dbReference type="SAM" id="Coils"/>
    </source>
</evidence>
<dbReference type="EMBL" id="BQNB010012454">
    <property type="protein sequence ID" value="GJT03768.1"/>
    <property type="molecule type" value="Genomic_DNA"/>
</dbReference>
<sequence>MPNLEDITDPTTAMNMELVLMAKAFKLNYSTPTNNNQRISSNPRNRQIAQPGNQVVQNAVQNSGVQNIGNQNRVIIVPGIANQNGNGNVVAARAEGNANGNNGNQIRCYNYRGLVHLARNFTVRPRRRDVAYLQTLLLIAQKKKAGIQLQAEEFDLMAVVTDLDEIEEVNANCILMENLQQASTSGTRSNMALVYDSDGSAEVHDYNNCYNNEIFNMFTQEEQYTELLEPIPKPHQVPQNESNFISKVSSLEQGGGTVEQHSANVEETRAYHESLFHNLVAEVEKVNSVNRKMKETNAELTTELARYKNQERCFEISQEKYEKLERCYQQSVYQEQCLSKKINAIHLSSEEKKRLKSDFKIREDEFLDKQIQLENKIKDLDNIFVKTGQSIQTMHMLSPKPDSFYHSEHKMDFGYQNPFYLKQAQQKQQSLYNGKVLLEKHDPPAESLAKHNALELEIERLLRAVVSQDIMSIVQNNSIVYTSNLQTELERTKERFEDRIIKKENEYAKLWNDWYKKCEECKYDKISYDKAYNDMQQKIERLQAQLGYQKGKSKDTSCVSNTLDPLPQKLENENVELEFWVQNYKKENAYLKTVINPFKNSRKEKLVPNKQTKASIRTNPITVTQPHVIIKDVLNSAKYYTDSDWNDILSQVHANQGLTADLLGPDVTEDNFAERMVALITKRRREFVAQRFQDKRNKPMTYAQQNAYMRTFVKNQSSTIYTTGWNMKHVKSFSDDQLKTEFDKIRTAAAELQSLNIKRSLKRPGADLEQASSKKSKSTEVPKYNVPADSQQPSVEVPSQKATLEDVEVPSTTAFTAQPTASTPKKVGTRRNIIVIK</sequence>
<proteinExistence type="predicted"/>
<feature type="coiled-coil region" evidence="1">
    <location>
        <begin position="486"/>
        <end position="545"/>
    </location>
</feature>